<reference evidence="3" key="1">
    <citation type="submission" date="2012-12" db="EMBL/GenBank/DDBJ databases">
        <authorList>
            <person name="Hellsten U."/>
            <person name="Grimwood J."/>
            <person name="Chapman J.A."/>
            <person name="Shapiro H."/>
            <person name="Aerts A."/>
            <person name="Otillar R.P."/>
            <person name="Terry A.Y."/>
            <person name="Boore J.L."/>
            <person name="Simakov O."/>
            <person name="Marletaz F."/>
            <person name="Cho S.-J."/>
            <person name="Edsinger-Gonzales E."/>
            <person name="Havlak P."/>
            <person name="Kuo D.-H."/>
            <person name="Larsson T."/>
            <person name="Lv J."/>
            <person name="Arendt D."/>
            <person name="Savage R."/>
            <person name="Osoegawa K."/>
            <person name="de Jong P."/>
            <person name="Lindberg D.R."/>
            <person name="Seaver E.C."/>
            <person name="Weisblat D.A."/>
            <person name="Putnam N.H."/>
            <person name="Grigoriev I.V."/>
            <person name="Rokhsar D.S."/>
        </authorList>
    </citation>
    <scope>NUCLEOTIDE SEQUENCE</scope>
</reference>
<dbReference type="HOGENOM" id="CLU_1751699_0_0_1"/>
<name>T1FBV5_HELRO</name>
<proteinExistence type="predicted"/>
<keyword evidence="3" id="KW-1185">Reference proteome</keyword>
<dbReference type="EMBL" id="AMQM01006096">
    <property type="status" value="NOT_ANNOTATED_CDS"/>
    <property type="molecule type" value="Genomic_DNA"/>
</dbReference>
<protein>
    <submittedName>
        <fullName evidence="1 2">Uncharacterized protein</fullName>
    </submittedName>
</protein>
<reference evidence="2" key="3">
    <citation type="submission" date="2015-06" db="UniProtKB">
        <authorList>
            <consortium name="EnsemblMetazoa"/>
        </authorList>
    </citation>
    <scope>IDENTIFICATION</scope>
</reference>
<dbReference type="EnsemblMetazoa" id="HelroT177553">
    <property type="protein sequence ID" value="HelroP177553"/>
    <property type="gene ID" value="HelroG177553"/>
</dbReference>
<dbReference type="RefSeq" id="XP_009023976.1">
    <property type="nucleotide sequence ID" value="XM_009025728.1"/>
</dbReference>
<sequence>MEKDEDRWIYDRQDNESFNRGNYTRRNNHSNNDEGNYRFNKFWNNDRRFNGNNRDNNKGYREAVIERYYLETTLNAVETIKEHTNKHWLTSKNNNLARIPMDDILRFISNFRRNKTHLEERIIEEDMTAVQTQPPATLQQHAPNMDIGN</sequence>
<dbReference type="InParanoid" id="T1FBV5"/>
<evidence type="ECO:0000313" key="2">
    <source>
        <dbReference type="EnsemblMetazoa" id="HelroP177553"/>
    </source>
</evidence>
<dbReference type="KEGG" id="hro:HELRODRAFT_177553"/>
<dbReference type="Proteomes" id="UP000015101">
    <property type="component" value="Unassembled WGS sequence"/>
</dbReference>
<organism evidence="2 3">
    <name type="scientific">Helobdella robusta</name>
    <name type="common">Californian leech</name>
    <dbReference type="NCBI Taxonomy" id="6412"/>
    <lineage>
        <taxon>Eukaryota</taxon>
        <taxon>Metazoa</taxon>
        <taxon>Spiralia</taxon>
        <taxon>Lophotrochozoa</taxon>
        <taxon>Annelida</taxon>
        <taxon>Clitellata</taxon>
        <taxon>Hirudinea</taxon>
        <taxon>Rhynchobdellida</taxon>
        <taxon>Glossiphoniidae</taxon>
        <taxon>Helobdella</taxon>
    </lineage>
</organism>
<gene>
    <name evidence="2" type="primary">20206304</name>
    <name evidence="1" type="ORF">HELRODRAFT_177553</name>
</gene>
<evidence type="ECO:0000313" key="3">
    <source>
        <dbReference type="Proteomes" id="UP000015101"/>
    </source>
</evidence>
<accession>T1FBV5</accession>
<dbReference type="EMBL" id="KB097269">
    <property type="protein sequence ID" value="ESN97901.1"/>
    <property type="molecule type" value="Genomic_DNA"/>
</dbReference>
<dbReference type="GeneID" id="20206304"/>
<reference evidence="1 3" key="2">
    <citation type="journal article" date="2013" name="Nature">
        <title>Insights into bilaterian evolution from three spiralian genomes.</title>
        <authorList>
            <person name="Simakov O."/>
            <person name="Marletaz F."/>
            <person name="Cho S.J."/>
            <person name="Edsinger-Gonzales E."/>
            <person name="Havlak P."/>
            <person name="Hellsten U."/>
            <person name="Kuo D.H."/>
            <person name="Larsson T."/>
            <person name="Lv J."/>
            <person name="Arendt D."/>
            <person name="Savage R."/>
            <person name="Osoegawa K."/>
            <person name="de Jong P."/>
            <person name="Grimwood J."/>
            <person name="Chapman J.A."/>
            <person name="Shapiro H."/>
            <person name="Aerts A."/>
            <person name="Otillar R.P."/>
            <person name="Terry A.Y."/>
            <person name="Boore J.L."/>
            <person name="Grigoriev I.V."/>
            <person name="Lindberg D.R."/>
            <person name="Seaver E.C."/>
            <person name="Weisblat D.A."/>
            <person name="Putnam N.H."/>
            <person name="Rokhsar D.S."/>
        </authorList>
    </citation>
    <scope>NUCLEOTIDE SEQUENCE</scope>
</reference>
<evidence type="ECO:0000313" key="1">
    <source>
        <dbReference type="EMBL" id="ESN97901.1"/>
    </source>
</evidence>
<dbReference type="AlphaFoldDB" id="T1FBV5"/>
<dbReference type="CTD" id="20206304"/>